<feature type="region of interest" description="Disordered" evidence="1">
    <location>
        <begin position="147"/>
        <end position="167"/>
    </location>
</feature>
<dbReference type="GO" id="GO:0008237">
    <property type="term" value="F:metallopeptidase activity"/>
    <property type="evidence" value="ECO:0007669"/>
    <property type="project" value="InterPro"/>
</dbReference>
<keyword evidence="2" id="KW-0732">Signal</keyword>
<dbReference type="OrthoDB" id="535741at2759"/>
<feature type="compositionally biased region" description="Polar residues" evidence="1">
    <location>
        <begin position="674"/>
        <end position="683"/>
    </location>
</feature>
<reference evidence="4" key="1">
    <citation type="journal article" date="2020" name="bioRxiv">
        <title>Comparative genomics of Chlamydomonas.</title>
        <authorList>
            <person name="Craig R.J."/>
            <person name="Hasan A.R."/>
            <person name="Ness R.W."/>
            <person name="Keightley P.D."/>
        </authorList>
    </citation>
    <scope>NUCLEOTIDE SEQUENCE</scope>
    <source>
        <strain evidence="4">CCAP 11/70</strain>
    </source>
</reference>
<proteinExistence type="predicted"/>
<dbReference type="AlphaFoldDB" id="A0A835Y388"/>
<feature type="domain" description="Peptidase M11 gametolysin" evidence="3">
    <location>
        <begin position="214"/>
        <end position="484"/>
    </location>
</feature>
<feature type="compositionally biased region" description="Pro residues" evidence="1">
    <location>
        <begin position="741"/>
        <end position="752"/>
    </location>
</feature>
<organism evidence="4 5">
    <name type="scientific">Edaphochlamys debaryana</name>
    <dbReference type="NCBI Taxonomy" id="47281"/>
    <lineage>
        <taxon>Eukaryota</taxon>
        <taxon>Viridiplantae</taxon>
        <taxon>Chlorophyta</taxon>
        <taxon>core chlorophytes</taxon>
        <taxon>Chlorophyceae</taxon>
        <taxon>CS clade</taxon>
        <taxon>Chlamydomonadales</taxon>
        <taxon>Chlamydomonadales incertae sedis</taxon>
        <taxon>Edaphochlamys</taxon>
    </lineage>
</organism>
<feature type="region of interest" description="Disordered" evidence="1">
    <location>
        <begin position="659"/>
        <end position="758"/>
    </location>
</feature>
<evidence type="ECO:0000256" key="1">
    <source>
        <dbReference type="SAM" id="MobiDB-lite"/>
    </source>
</evidence>
<accession>A0A835Y388</accession>
<feature type="compositionally biased region" description="Low complexity" evidence="1">
    <location>
        <begin position="684"/>
        <end position="696"/>
    </location>
</feature>
<dbReference type="Proteomes" id="UP000612055">
    <property type="component" value="Unassembled WGS sequence"/>
</dbReference>
<feature type="region of interest" description="Disordered" evidence="1">
    <location>
        <begin position="796"/>
        <end position="824"/>
    </location>
</feature>
<feature type="compositionally biased region" description="Pro residues" evidence="1">
    <location>
        <begin position="798"/>
        <end position="817"/>
    </location>
</feature>
<keyword evidence="5" id="KW-1185">Reference proteome</keyword>
<feature type="chain" id="PRO_5032369768" description="Peptidase M11 gametolysin domain-containing protein" evidence="2">
    <location>
        <begin position="38"/>
        <end position="854"/>
    </location>
</feature>
<sequence length="854" mass="87716">MGPRGHASPGCCRTAGPGRPRLRASAALLLGLALALGCTGGAGPRSAQAARVGRELQAKPVSNDVLLEGTLAVLSKSYPNADVTEFYLLQPGGHETELDFTDASGNSESSHTNNGVRGKISGKARGKGHILIDTLTRRPLAPGSKIRIYGKKGSKTSTPDLGAPAPGEPQLAYYSTSSTGSAVVQVSSIEAADTSVPPPSYTFTDLPSIAFLPSFCDLPAAIGVSALENALLNATAKSLRTWFGNCTYGALSMSPDTSMVYPQPIPMPCNGSVDTTNMTQVCSLLSSWKKELSYAAIAAGVDLSRFRHRIMILPQGVNCGWSGMAYVGPYSGDYLTGGYSWTHIHPYYATHLFVQAHELGHNLYMGHAYEGDDVYGDATCVMGRVGSCFNAVHAWQGGWVTPMAQLDGTSMAAGTWYTFRLQDQSGTNVNASVRVSATWPNPARDNFLTYYIAYKRGNMWPDTLSRYWRGVHVYSWYGATQDDSWATQHEAILANYPGATTNVSWAEDPDSPTSLVVRVTSRTGSTADYKATTPSAEVGLCRRSALTEENCLDGLDDDCDGLIDTADAVECAAFIPPSPPSPEPPLPNPPPPSAVPNTLSSPFAAPLSVAATTLAPSAFTQTAVASAIPAPSAATTSAPASQPPTALPAAETLSATAQALATAPPPVEAPLASAASSQPITPQTVPASPPLTTTSPPAQPAPAFPTAPAIPPTTQALSSVASSSQAPLPSASSSQPITPQAFPPTLPTPPAAQPAQTVPTAQALPAAIAAAALAVAAQAAAVAPPAVAATAEAAVASPPAPSAGPPRPASPSVPTPSPTEAQAAAALPSAAVAWSAFAARRPVHHRLSGAAGGQ</sequence>
<evidence type="ECO:0000259" key="3">
    <source>
        <dbReference type="Pfam" id="PF05548"/>
    </source>
</evidence>
<comment type="caution">
    <text evidence="4">The sequence shown here is derived from an EMBL/GenBank/DDBJ whole genome shotgun (WGS) entry which is preliminary data.</text>
</comment>
<dbReference type="InterPro" id="IPR008752">
    <property type="entry name" value="Peptidase_M11"/>
</dbReference>
<gene>
    <name evidence="4" type="ORF">HYH03_007434</name>
</gene>
<dbReference type="Gene3D" id="3.40.390.10">
    <property type="entry name" value="Collagenase (Catalytic Domain)"/>
    <property type="match status" value="1"/>
</dbReference>
<evidence type="ECO:0000256" key="2">
    <source>
        <dbReference type="SAM" id="SignalP"/>
    </source>
</evidence>
<dbReference type="SUPFAM" id="SSF55486">
    <property type="entry name" value="Metalloproteases ('zincins'), catalytic domain"/>
    <property type="match status" value="1"/>
</dbReference>
<protein>
    <recommendedName>
        <fullName evidence="3">Peptidase M11 gametolysin domain-containing protein</fullName>
    </recommendedName>
</protein>
<feature type="signal peptide" evidence="2">
    <location>
        <begin position="1"/>
        <end position="37"/>
    </location>
</feature>
<dbReference type="EMBL" id="JAEHOE010000031">
    <property type="protein sequence ID" value="KAG2494377.1"/>
    <property type="molecule type" value="Genomic_DNA"/>
</dbReference>
<dbReference type="InterPro" id="IPR024079">
    <property type="entry name" value="MetalloPept_cat_dom_sf"/>
</dbReference>
<dbReference type="Pfam" id="PF05548">
    <property type="entry name" value="Peptidase_M11"/>
    <property type="match status" value="1"/>
</dbReference>
<name>A0A835Y388_9CHLO</name>
<feature type="compositionally biased region" description="Low complexity" evidence="1">
    <location>
        <begin position="712"/>
        <end position="740"/>
    </location>
</feature>
<feature type="compositionally biased region" description="Pro residues" evidence="1">
    <location>
        <begin position="697"/>
        <end position="711"/>
    </location>
</feature>
<evidence type="ECO:0000313" key="5">
    <source>
        <dbReference type="Proteomes" id="UP000612055"/>
    </source>
</evidence>
<evidence type="ECO:0000313" key="4">
    <source>
        <dbReference type="EMBL" id="KAG2494377.1"/>
    </source>
</evidence>
<feature type="region of interest" description="Disordered" evidence="1">
    <location>
        <begin position="575"/>
        <end position="599"/>
    </location>
</feature>
<feature type="compositionally biased region" description="Pro residues" evidence="1">
    <location>
        <begin position="576"/>
        <end position="594"/>
    </location>
</feature>